<keyword evidence="6" id="KW-1185">Reference proteome</keyword>
<dbReference type="InterPro" id="IPR036397">
    <property type="entry name" value="RNaseH_sf"/>
</dbReference>
<sequence length="241" mass="27478">MIWHFWADPLSKLEAQRLKSLHSDIIPKQALPLFQHPLPHKKSRITDLTFVALDFETSGLNFAEDKILSIGSVEIKQQAVLLSTAQHYYISDNDEIIKPETAIINHIRPEILTLGLSEKNCLQQLIPYLAGKIIISHCAAIEKNFLKRALNLSSRQPLPLLFLDTMLLTKSMSEYWGKRETFCDLQLTEIRKQKGLPAYLAHNAVADAIATAELFLVLISDIFLDKTVTLEQLLKQQEIFY</sequence>
<accession>A0A0A2XS56</accession>
<dbReference type="AlphaFoldDB" id="A0A0A2XS56"/>
<dbReference type="GO" id="GO:0003676">
    <property type="term" value="F:nucleic acid binding"/>
    <property type="evidence" value="ECO:0007669"/>
    <property type="project" value="InterPro"/>
</dbReference>
<evidence type="ECO:0000256" key="2">
    <source>
        <dbReference type="ARBA" id="ARBA00022801"/>
    </source>
</evidence>
<reference evidence="5 6" key="1">
    <citation type="submission" date="2014-08" db="EMBL/GenBank/DDBJ databases">
        <title>Chaperone-usher fimbriae in a diverse selection of Gallibacterium genomes.</title>
        <authorList>
            <person name="Kudirkiene E."/>
            <person name="Bager R.J."/>
            <person name="Johnson T.J."/>
            <person name="Bojesen A.M."/>
        </authorList>
    </citation>
    <scope>NUCLEOTIDE SEQUENCE [LARGE SCALE GENOMIC DNA]</scope>
    <source>
        <strain evidence="5 6">CCM5976</strain>
    </source>
</reference>
<dbReference type="GO" id="GO:0005829">
    <property type="term" value="C:cytosol"/>
    <property type="evidence" value="ECO:0007669"/>
    <property type="project" value="TreeGrafter"/>
</dbReference>
<organism evidence="5 6">
    <name type="scientific">Gallibacterium genomosp. 2</name>
    <dbReference type="NCBI Taxonomy" id="155517"/>
    <lineage>
        <taxon>Bacteria</taxon>
        <taxon>Pseudomonadati</taxon>
        <taxon>Pseudomonadota</taxon>
        <taxon>Gammaproteobacteria</taxon>
        <taxon>Pasteurellales</taxon>
        <taxon>Pasteurellaceae</taxon>
        <taxon>Gallibacterium</taxon>
    </lineage>
</organism>
<keyword evidence="3" id="KW-0269">Exonuclease</keyword>
<dbReference type="GO" id="GO:0006259">
    <property type="term" value="P:DNA metabolic process"/>
    <property type="evidence" value="ECO:0007669"/>
    <property type="project" value="UniProtKB-ARBA"/>
</dbReference>
<dbReference type="Pfam" id="PF00929">
    <property type="entry name" value="RNase_T"/>
    <property type="match status" value="1"/>
</dbReference>
<dbReference type="Proteomes" id="UP000030418">
    <property type="component" value="Unassembled WGS sequence"/>
</dbReference>
<dbReference type="EMBL" id="JPXY01000014">
    <property type="protein sequence ID" value="KGQ33530.1"/>
    <property type="molecule type" value="Genomic_DNA"/>
</dbReference>
<dbReference type="SMART" id="SM00479">
    <property type="entry name" value="EXOIII"/>
    <property type="match status" value="1"/>
</dbReference>
<gene>
    <name evidence="5" type="ORF">P375_02815</name>
</gene>
<dbReference type="InterPro" id="IPR013520">
    <property type="entry name" value="Ribonucl_H"/>
</dbReference>
<dbReference type="GO" id="GO:0008408">
    <property type="term" value="F:3'-5' exonuclease activity"/>
    <property type="evidence" value="ECO:0007669"/>
    <property type="project" value="TreeGrafter"/>
</dbReference>
<dbReference type="Gene3D" id="3.30.420.10">
    <property type="entry name" value="Ribonuclease H-like superfamily/Ribonuclease H"/>
    <property type="match status" value="1"/>
</dbReference>
<keyword evidence="1" id="KW-0540">Nuclease</keyword>
<dbReference type="InterPro" id="IPR012337">
    <property type="entry name" value="RNaseH-like_sf"/>
</dbReference>
<dbReference type="RefSeq" id="WP_039134089.1">
    <property type="nucleotide sequence ID" value="NZ_JPXY01000014.1"/>
</dbReference>
<evidence type="ECO:0000259" key="4">
    <source>
        <dbReference type="SMART" id="SM00479"/>
    </source>
</evidence>
<evidence type="ECO:0000256" key="3">
    <source>
        <dbReference type="ARBA" id="ARBA00022839"/>
    </source>
</evidence>
<keyword evidence="2" id="KW-0378">Hydrolase</keyword>
<evidence type="ECO:0000313" key="6">
    <source>
        <dbReference type="Proteomes" id="UP000030418"/>
    </source>
</evidence>
<evidence type="ECO:0000313" key="5">
    <source>
        <dbReference type="EMBL" id="KGQ33530.1"/>
    </source>
</evidence>
<proteinExistence type="predicted"/>
<comment type="caution">
    <text evidence="5">The sequence shown here is derived from an EMBL/GenBank/DDBJ whole genome shotgun (WGS) entry which is preliminary data.</text>
</comment>
<name>A0A0A2XS56_9PAST</name>
<dbReference type="SUPFAM" id="SSF53098">
    <property type="entry name" value="Ribonuclease H-like"/>
    <property type="match status" value="1"/>
</dbReference>
<dbReference type="PANTHER" id="PTHR30231:SF4">
    <property type="entry name" value="PROTEIN NEN2"/>
    <property type="match status" value="1"/>
</dbReference>
<feature type="domain" description="Exonuclease" evidence="4">
    <location>
        <begin position="49"/>
        <end position="224"/>
    </location>
</feature>
<evidence type="ECO:0000256" key="1">
    <source>
        <dbReference type="ARBA" id="ARBA00022722"/>
    </source>
</evidence>
<dbReference type="PANTHER" id="PTHR30231">
    <property type="entry name" value="DNA POLYMERASE III SUBUNIT EPSILON"/>
    <property type="match status" value="1"/>
</dbReference>
<dbReference type="CDD" id="cd06127">
    <property type="entry name" value="DEDDh"/>
    <property type="match status" value="1"/>
</dbReference>
<protein>
    <submittedName>
        <fullName evidence="5">DNA polymerase III subunit epsilon</fullName>
    </submittedName>
</protein>